<dbReference type="EMBL" id="CP030862">
    <property type="protein sequence ID" value="AXE27605.1"/>
    <property type="molecule type" value="Genomic_DNA"/>
</dbReference>
<keyword evidence="1" id="KW-0378">Hydrolase</keyword>
<evidence type="ECO:0000256" key="1">
    <source>
        <dbReference type="ARBA" id="ARBA00022801"/>
    </source>
</evidence>
<name>A0A344U9N4_9ACTN</name>
<dbReference type="Gene3D" id="3.40.50.1820">
    <property type="entry name" value="alpha/beta hydrolase"/>
    <property type="match status" value="1"/>
</dbReference>
<dbReference type="PANTHER" id="PTHR48081">
    <property type="entry name" value="AB HYDROLASE SUPERFAMILY PROTEIN C4A8.06C"/>
    <property type="match status" value="1"/>
</dbReference>
<gene>
    <name evidence="3" type="ORF">C0216_18675</name>
</gene>
<dbReference type="KEGG" id="sgz:C0216_18675"/>
<dbReference type="OrthoDB" id="128186at2"/>
<dbReference type="RefSeq" id="WP_114058770.1">
    <property type="nucleotide sequence ID" value="NZ_CP030862.1"/>
</dbReference>
<dbReference type="InterPro" id="IPR050300">
    <property type="entry name" value="GDXG_lipolytic_enzyme"/>
</dbReference>
<dbReference type="SUPFAM" id="SSF53474">
    <property type="entry name" value="alpha/beta-Hydrolases"/>
    <property type="match status" value="1"/>
</dbReference>
<evidence type="ECO:0000313" key="4">
    <source>
        <dbReference type="Proteomes" id="UP000252004"/>
    </source>
</evidence>
<sequence length="302" mass="31866">MPSLRSRALSVALVAAGRRRGLASAEAVRALVAEAARRPASHLPPRSLGRVAEISRTFVGAWPVYDASPRGAEPAARVLYMHGGGYVHELVRPHWAMVRTLVVQARARVVVPAYTLAPRGTADRTVPVAADLLSGLIEAGGEGGTVLVGDAAGAGLALAAAQRLRDRTGAQPSRIVLISPWLDLTVSHPDQEALEALDPVQARSGLREAGRLYAGTLPTEDPQVSPLRGSLGGLAPITVFSGTRDVLATDSRELVRRAREAGSEVELYEEAGLLHSYPLLPVPEGRAARDRIVELVRSAAAQ</sequence>
<dbReference type="InterPro" id="IPR029058">
    <property type="entry name" value="AB_hydrolase_fold"/>
</dbReference>
<evidence type="ECO:0000259" key="2">
    <source>
        <dbReference type="Pfam" id="PF07859"/>
    </source>
</evidence>
<protein>
    <submittedName>
        <fullName evidence="3">Esterase</fullName>
    </submittedName>
</protein>
<dbReference type="GO" id="GO:0016787">
    <property type="term" value="F:hydrolase activity"/>
    <property type="evidence" value="ECO:0007669"/>
    <property type="project" value="UniProtKB-KW"/>
</dbReference>
<evidence type="ECO:0000313" key="3">
    <source>
        <dbReference type="EMBL" id="AXE27605.1"/>
    </source>
</evidence>
<dbReference type="InterPro" id="IPR013094">
    <property type="entry name" value="AB_hydrolase_3"/>
</dbReference>
<dbReference type="Proteomes" id="UP000252004">
    <property type="component" value="Chromosome"/>
</dbReference>
<dbReference type="PANTHER" id="PTHR48081:SF8">
    <property type="entry name" value="ALPHA_BETA HYDROLASE FOLD-3 DOMAIN-CONTAINING PROTEIN-RELATED"/>
    <property type="match status" value="1"/>
</dbReference>
<reference evidence="3 4" key="1">
    <citation type="submission" date="2018-01" db="EMBL/GenBank/DDBJ databases">
        <title>Draft genome Sequence of streptomyces globosus LZH-48.</title>
        <authorList>
            <person name="Ran K."/>
            <person name="Li Z."/>
            <person name="Wei S."/>
            <person name="Dong R."/>
        </authorList>
    </citation>
    <scope>NUCLEOTIDE SEQUENCE [LARGE SCALE GENOMIC DNA]</scope>
    <source>
        <strain evidence="3 4">LZH-48</strain>
    </source>
</reference>
<dbReference type="AlphaFoldDB" id="A0A344U9N4"/>
<keyword evidence="4" id="KW-1185">Reference proteome</keyword>
<feature type="domain" description="Alpha/beta hydrolase fold-3" evidence="2">
    <location>
        <begin position="78"/>
        <end position="277"/>
    </location>
</feature>
<accession>A0A344U9N4</accession>
<proteinExistence type="predicted"/>
<organism evidence="3 4">
    <name type="scientific">Streptomyces globosus</name>
    <dbReference type="NCBI Taxonomy" id="68209"/>
    <lineage>
        <taxon>Bacteria</taxon>
        <taxon>Bacillati</taxon>
        <taxon>Actinomycetota</taxon>
        <taxon>Actinomycetes</taxon>
        <taxon>Kitasatosporales</taxon>
        <taxon>Streptomycetaceae</taxon>
        <taxon>Streptomyces</taxon>
    </lineage>
</organism>
<dbReference type="Pfam" id="PF07859">
    <property type="entry name" value="Abhydrolase_3"/>
    <property type="match status" value="1"/>
</dbReference>